<feature type="signal peptide" evidence="1">
    <location>
        <begin position="1"/>
        <end position="26"/>
    </location>
</feature>
<dbReference type="PROSITE" id="PS51257">
    <property type="entry name" value="PROKAR_LIPOPROTEIN"/>
    <property type="match status" value="1"/>
</dbReference>
<name>Q8FTI8_COREF</name>
<evidence type="ECO:0000313" key="2">
    <source>
        <dbReference type="EMBL" id="BAC18391.1"/>
    </source>
</evidence>
<keyword evidence="3" id="KW-1185">Reference proteome</keyword>
<dbReference type="KEGG" id="cef:CE1581"/>
<dbReference type="STRING" id="196164.gene:10742000"/>
<keyword evidence="1" id="KW-0732">Signal</keyword>
<evidence type="ECO:0000313" key="3">
    <source>
        <dbReference type="Proteomes" id="UP000001409"/>
    </source>
</evidence>
<reference evidence="2 3" key="1">
    <citation type="journal article" date="2003" name="Genome Res.">
        <title>Comparative complete genome sequence analysis of the amino acid replacements responsible for the thermostability of Corynebacterium efficiens.</title>
        <authorList>
            <person name="Nishio Y."/>
            <person name="Nakamura Y."/>
            <person name="Kawarabayasi Y."/>
            <person name="Usuda Y."/>
            <person name="Kimura E."/>
            <person name="Sugimoto S."/>
            <person name="Matsui K."/>
            <person name="Yamagishi A."/>
            <person name="Kikuchi H."/>
            <person name="Ikeo K."/>
            <person name="Gojobori T."/>
        </authorList>
    </citation>
    <scope>NUCLEOTIDE SEQUENCE [LARGE SCALE GENOMIC DNA]</scope>
    <source>
        <strain evidence="3">DSM 44549 / YS-314 / AJ 12310 / JCM 11189 / NBRC 100395</strain>
    </source>
</reference>
<sequence length="51" mass="5163">MKNTAPIRLLAAIGAAALATSLASCASSENTDLLGQIESGNVTLGAWVFSR</sequence>
<feature type="chain" id="PRO_5039287083" evidence="1">
    <location>
        <begin position="27"/>
        <end position="51"/>
    </location>
</feature>
<dbReference type="EMBL" id="BA000035">
    <property type="protein sequence ID" value="BAC18391.1"/>
    <property type="molecule type" value="Genomic_DNA"/>
</dbReference>
<protein>
    <submittedName>
        <fullName evidence="2">Uncharacterized protein</fullName>
    </submittedName>
</protein>
<accession>Q8FTI8</accession>
<organism evidence="2 3">
    <name type="scientific">Corynebacterium efficiens (strain DSM 44549 / YS-314 / AJ 12310 / JCM 11189 / NBRC 100395)</name>
    <dbReference type="NCBI Taxonomy" id="196164"/>
    <lineage>
        <taxon>Bacteria</taxon>
        <taxon>Bacillati</taxon>
        <taxon>Actinomycetota</taxon>
        <taxon>Actinomycetes</taxon>
        <taxon>Mycobacteriales</taxon>
        <taxon>Corynebacteriaceae</taxon>
        <taxon>Corynebacterium</taxon>
    </lineage>
</organism>
<proteinExistence type="predicted"/>
<evidence type="ECO:0000256" key="1">
    <source>
        <dbReference type="SAM" id="SignalP"/>
    </source>
</evidence>
<dbReference type="HOGENOM" id="CLU_3097810_0_0_11"/>
<dbReference type="AlphaFoldDB" id="Q8FTI8"/>
<dbReference type="Proteomes" id="UP000001409">
    <property type="component" value="Chromosome"/>
</dbReference>